<dbReference type="InterPro" id="IPR042007">
    <property type="entry name" value="Sortase_A"/>
</dbReference>
<dbReference type="Proteomes" id="UP000275836">
    <property type="component" value="Unassembled WGS sequence"/>
</dbReference>
<evidence type="ECO:0000256" key="4">
    <source>
        <dbReference type="PIRSR" id="PIRSR605754-1"/>
    </source>
</evidence>
<organism evidence="6 7">
    <name type="scientific">Weissella viridescens</name>
    <name type="common">Lactobacillus viridescens</name>
    <dbReference type="NCBI Taxonomy" id="1629"/>
    <lineage>
        <taxon>Bacteria</taxon>
        <taxon>Bacillati</taxon>
        <taxon>Bacillota</taxon>
        <taxon>Bacilli</taxon>
        <taxon>Lactobacillales</taxon>
        <taxon>Lactobacillaceae</taxon>
        <taxon>Weissella</taxon>
    </lineage>
</organism>
<dbReference type="AlphaFoldDB" id="A0A3P2RDB1"/>
<dbReference type="OrthoDB" id="1648028at2"/>
<feature type="compositionally biased region" description="Polar residues" evidence="5">
    <location>
        <begin position="64"/>
        <end position="76"/>
    </location>
</feature>
<dbReference type="Pfam" id="PF04203">
    <property type="entry name" value="Sortase"/>
    <property type="match status" value="1"/>
</dbReference>
<evidence type="ECO:0000256" key="1">
    <source>
        <dbReference type="ARBA" id="ARBA00022670"/>
    </source>
</evidence>
<evidence type="ECO:0000256" key="2">
    <source>
        <dbReference type="ARBA" id="ARBA00022801"/>
    </source>
</evidence>
<reference evidence="6 7" key="1">
    <citation type="submission" date="2018-10" db="EMBL/GenBank/DDBJ databases">
        <title>Draft genome sequence of Weissella viridescens UCO-SMC3.</title>
        <authorList>
            <person name="Garcia-Cancino A."/>
            <person name="Espinoza-Monje M."/>
            <person name="Albarracin L."/>
            <person name="Garcia-Castillo V."/>
            <person name="Campos-Martin J."/>
            <person name="Nakano Y."/>
            <person name="Guitierrez-Zamorano C."/>
            <person name="Ikeda-Ohtsubo W."/>
            <person name="Morita H."/>
            <person name="Kitazawa H."/>
            <person name="Villena J."/>
        </authorList>
    </citation>
    <scope>NUCLEOTIDE SEQUENCE [LARGE SCALE GENOMIC DNA]</scope>
    <source>
        <strain evidence="6 7">UCO-SMC3</strain>
    </source>
</reference>
<protein>
    <submittedName>
        <fullName evidence="6">Class A sortase</fullName>
    </submittedName>
</protein>
<gene>
    <name evidence="6" type="ORF">D3P96_08210</name>
</gene>
<dbReference type="GO" id="GO:0006508">
    <property type="term" value="P:proteolysis"/>
    <property type="evidence" value="ECO:0007669"/>
    <property type="project" value="UniProtKB-KW"/>
</dbReference>
<dbReference type="Gene3D" id="2.40.260.10">
    <property type="entry name" value="Sortase"/>
    <property type="match status" value="1"/>
</dbReference>
<dbReference type="CDD" id="cd06165">
    <property type="entry name" value="Sortase_A"/>
    <property type="match status" value="1"/>
</dbReference>
<dbReference type="SUPFAM" id="SSF63817">
    <property type="entry name" value="Sortase"/>
    <property type="match status" value="1"/>
</dbReference>
<dbReference type="InterPro" id="IPR023365">
    <property type="entry name" value="Sortase_dom-sf"/>
</dbReference>
<dbReference type="EMBL" id="RHGY01000013">
    <property type="protein sequence ID" value="RRG17345.1"/>
    <property type="molecule type" value="Genomic_DNA"/>
</dbReference>
<feature type="active site" description="Acyl-thioester intermediate" evidence="4">
    <location>
        <position position="224"/>
    </location>
</feature>
<dbReference type="RefSeq" id="WP_124943850.1">
    <property type="nucleotide sequence ID" value="NZ_RHGY01000013.1"/>
</dbReference>
<feature type="region of interest" description="Disordered" evidence="5">
    <location>
        <begin position="55"/>
        <end position="76"/>
    </location>
</feature>
<dbReference type="InterPro" id="IPR005754">
    <property type="entry name" value="Sortase"/>
</dbReference>
<evidence type="ECO:0000313" key="6">
    <source>
        <dbReference type="EMBL" id="RRG17345.1"/>
    </source>
</evidence>
<keyword evidence="2" id="KW-0378">Hydrolase</keyword>
<keyword evidence="1" id="KW-0645">Protease</keyword>
<proteinExistence type="predicted"/>
<accession>A0A3P2RDB1</accession>
<evidence type="ECO:0000313" key="7">
    <source>
        <dbReference type="Proteomes" id="UP000275836"/>
    </source>
</evidence>
<feature type="active site" description="Proton donor/acceptor" evidence="4">
    <location>
        <position position="150"/>
    </location>
</feature>
<dbReference type="GO" id="GO:0008234">
    <property type="term" value="F:cysteine-type peptidase activity"/>
    <property type="evidence" value="ECO:0007669"/>
    <property type="project" value="UniProtKB-KW"/>
</dbReference>
<evidence type="ECO:0000256" key="3">
    <source>
        <dbReference type="ARBA" id="ARBA00022807"/>
    </source>
</evidence>
<evidence type="ECO:0000256" key="5">
    <source>
        <dbReference type="SAM" id="MobiDB-lite"/>
    </source>
</evidence>
<comment type="caution">
    <text evidence="6">The sequence shown here is derived from an EMBL/GenBank/DDBJ whole genome shotgun (WGS) entry which is preliminary data.</text>
</comment>
<keyword evidence="3" id="KW-0788">Thiol protease</keyword>
<name>A0A3P2RDB1_WEIVI</name>
<sequence length="267" mass="28855">MALNKFWSHWWGKLLVLGALLALGLGGYFGYSVYEASHTAQEAKLSEQAQLNKKLNPKKLVTQPDPNGQYSYGNDNSGIPTAKQLKTFQQSKGTLSQIGYAGTNKQPGLKAPISGSPIFVGASDKVLATGTGTLSANFKLGEGNNQLARHSFGGTPTTGDYVLGFSPLQKIDVSKQPKFYETDGTKIYTYRLTKRQVIDVKSNPKAYQNAVYGDTATKVTLVTCDEPIYGTINRHPDKRIVVSGALVDTQAFKDAPTSVKAIFPQVA</sequence>